<evidence type="ECO:0000313" key="1">
    <source>
        <dbReference type="EMBL" id="CAE6799051.1"/>
    </source>
</evidence>
<keyword evidence="2" id="KW-1185">Reference proteome</keyword>
<comment type="caution">
    <text evidence="1">The sequence shown here is derived from an EMBL/GenBank/DDBJ whole genome shotgun (WGS) entry which is preliminary data.</text>
</comment>
<dbReference type="Proteomes" id="UP000672526">
    <property type="component" value="Unassembled WGS sequence"/>
</dbReference>
<name>A0ABN7MIP5_9BURK</name>
<protein>
    <submittedName>
        <fullName evidence="1">Uncharacterized protein</fullName>
    </submittedName>
</protein>
<sequence length="83" mass="9069">MSLNVPAEYGQGFIKSGQQFWRTLAGLEANGDLHDDTHAGATPPEASVVPVTLLEAHSAYSPKLASVWTRTLPTVTRKRRTHK</sequence>
<evidence type="ECO:0000313" key="2">
    <source>
        <dbReference type="Proteomes" id="UP000672526"/>
    </source>
</evidence>
<dbReference type="EMBL" id="CAJNBK010000018">
    <property type="protein sequence ID" value="CAE6799051.1"/>
    <property type="molecule type" value="Genomic_DNA"/>
</dbReference>
<proteinExistence type="predicted"/>
<organism evidence="1 2">
    <name type="scientific">Paraburkholderia haematera</name>
    <dbReference type="NCBI Taxonomy" id="2793077"/>
    <lineage>
        <taxon>Bacteria</taxon>
        <taxon>Pseudomonadati</taxon>
        <taxon>Pseudomonadota</taxon>
        <taxon>Betaproteobacteria</taxon>
        <taxon>Burkholderiales</taxon>
        <taxon>Burkholderiaceae</taxon>
        <taxon>Paraburkholderia</taxon>
    </lineage>
</organism>
<reference evidence="1 2" key="1">
    <citation type="submission" date="2021-02" db="EMBL/GenBank/DDBJ databases">
        <authorList>
            <person name="Vanwijnsberghe S."/>
        </authorList>
    </citation>
    <scope>NUCLEOTIDE SEQUENCE [LARGE SCALE GENOMIC DNA]</scope>
    <source>
        <strain evidence="1 2">LMG 31837</strain>
    </source>
</reference>
<accession>A0ABN7MIP5</accession>
<gene>
    <name evidence="1" type="ORF">R69888_05118</name>
</gene>